<proteinExistence type="predicted"/>
<organism evidence="3 4">
    <name type="scientific">Camellia sinensis</name>
    <name type="common">Tea plant</name>
    <name type="synonym">Thea sinensis</name>
    <dbReference type="NCBI Taxonomy" id="4442"/>
    <lineage>
        <taxon>Eukaryota</taxon>
        <taxon>Viridiplantae</taxon>
        <taxon>Streptophyta</taxon>
        <taxon>Embryophyta</taxon>
        <taxon>Tracheophyta</taxon>
        <taxon>Spermatophyta</taxon>
        <taxon>Magnoliopsida</taxon>
        <taxon>eudicotyledons</taxon>
        <taxon>Gunneridae</taxon>
        <taxon>Pentapetalae</taxon>
        <taxon>asterids</taxon>
        <taxon>Ericales</taxon>
        <taxon>Theaceae</taxon>
        <taxon>Camellia</taxon>
    </lineage>
</organism>
<evidence type="ECO:0000256" key="1">
    <source>
        <dbReference type="SAM" id="MobiDB-lite"/>
    </source>
</evidence>
<keyword evidence="4" id="KW-1185">Reference proteome</keyword>
<protein>
    <recommendedName>
        <fullName evidence="2">DUF627 domain-containing protein</fullName>
    </recommendedName>
</protein>
<name>A0A7J7IA62_CAMSI</name>
<dbReference type="Proteomes" id="UP000593564">
    <property type="component" value="Unassembled WGS sequence"/>
</dbReference>
<dbReference type="SUPFAM" id="SSF48452">
    <property type="entry name" value="TPR-like"/>
    <property type="match status" value="1"/>
</dbReference>
<reference evidence="4" key="1">
    <citation type="journal article" date="2020" name="Nat. Commun.">
        <title>Genome assembly of wild tea tree DASZ reveals pedigree and selection history of tea varieties.</title>
        <authorList>
            <person name="Zhang W."/>
            <person name="Zhang Y."/>
            <person name="Qiu H."/>
            <person name="Guo Y."/>
            <person name="Wan H."/>
            <person name="Zhang X."/>
            <person name="Scossa F."/>
            <person name="Alseekh S."/>
            <person name="Zhang Q."/>
            <person name="Wang P."/>
            <person name="Xu L."/>
            <person name="Schmidt M.H."/>
            <person name="Jia X."/>
            <person name="Li D."/>
            <person name="Zhu A."/>
            <person name="Guo F."/>
            <person name="Chen W."/>
            <person name="Ni D."/>
            <person name="Usadel B."/>
            <person name="Fernie A.R."/>
            <person name="Wen W."/>
        </authorList>
    </citation>
    <scope>NUCLEOTIDE SEQUENCE [LARGE SCALE GENOMIC DNA]</scope>
    <source>
        <strain evidence="4">cv. G240</strain>
    </source>
</reference>
<evidence type="ECO:0000313" key="3">
    <source>
        <dbReference type="EMBL" id="KAF5961775.1"/>
    </source>
</evidence>
<dbReference type="InterPro" id="IPR011990">
    <property type="entry name" value="TPR-like_helical_dom_sf"/>
</dbReference>
<feature type="compositionally biased region" description="Pro residues" evidence="1">
    <location>
        <begin position="7"/>
        <end position="17"/>
    </location>
</feature>
<dbReference type="PANTHER" id="PTHR34465">
    <property type="entry name" value="CARBOXYL-TERMINAL HYDROLASE-LIKE PROTEIN, PUTATIVE (DUF627 AND DUF629)-RELATED"/>
    <property type="match status" value="1"/>
</dbReference>
<dbReference type="EMBL" id="JACBKZ010000001">
    <property type="protein sequence ID" value="KAF5961775.1"/>
    <property type="molecule type" value="Genomic_DNA"/>
</dbReference>
<dbReference type="InterPro" id="IPR006866">
    <property type="entry name" value="DUF627_N"/>
</dbReference>
<reference evidence="3 4" key="2">
    <citation type="submission" date="2020-07" db="EMBL/GenBank/DDBJ databases">
        <title>Genome assembly of wild tea tree DASZ reveals pedigree and selection history of tea varieties.</title>
        <authorList>
            <person name="Zhang W."/>
        </authorList>
    </citation>
    <scope>NUCLEOTIDE SEQUENCE [LARGE SCALE GENOMIC DNA]</scope>
    <source>
        <strain evidence="4">cv. G240</strain>
        <tissue evidence="3">Leaf</tissue>
    </source>
</reference>
<accession>A0A7J7IA62</accession>
<evidence type="ECO:0000259" key="2">
    <source>
        <dbReference type="Pfam" id="PF04781"/>
    </source>
</evidence>
<comment type="caution">
    <text evidence="3">The sequence shown here is derived from an EMBL/GenBank/DDBJ whole genome shotgun (WGS) entry which is preliminary data.</text>
</comment>
<dbReference type="Gene3D" id="1.25.40.10">
    <property type="entry name" value="Tetratricopeptide repeat domain"/>
    <property type="match status" value="1"/>
</dbReference>
<sequence length="260" mass="28698">MGRKKPNLPPRSKPPPTTEDRASVGGGASSSNVNLTDDDLPQEQSKIDPHSPANAPIKLECDRAINAIECGNHAKALRILKDLCLRHEDCPFTHRVQGYAHCQLASLIDDNVTKLRHLQNAVDSARRAVSLSPNSIEFSIFYATVLYQVSSDGNGYEEAERECERGLSIGNPIDPVREIVQPPSQSNVPTVEQRIANMLTALQIVMHKCRIAMHSRHEYRCTGKHRIAAVFRQSSTTQISNLQSTTSVFHSDVALLAVVF</sequence>
<feature type="domain" description="DUF627" evidence="2">
    <location>
        <begin position="64"/>
        <end position="169"/>
    </location>
</feature>
<dbReference type="AlphaFoldDB" id="A0A7J7IA62"/>
<evidence type="ECO:0000313" key="4">
    <source>
        <dbReference type="Proteomes" id="UP000593564"/>
    </source>
</evidence>
<dbReference type="Pfam" id="PF04781">
    <property type="entry name" value="DUF627"/>
    <property type="match status" value="1"/>
</dbReference>
<feature type="region of interest" description="Disordered" evidence="1">
    <location>
        <begin position="1"/>
        <end position="53"/>
    </location>
</feature>
<dbReference type="PANTHER" id="PTHR34465:SF4">
    <property type="entry name" value="CARBOXYL-TERMINAL HYDROLASE-LIKE PROTEIN, PUTATIVE (DUF627 AND DUF629)-RELATED"/>
    <property type="match status" value="1"/>
</dbReference>
<gene>
    <name evidence="3" type="ORF">HYC85_002984</name>
</gene>